<protein>
    <submittedName>
        <fullName evidence="2">Membrane protein</fullName>
    </submittedName>
</protein>
<dbReference type="Proteomes" id="UP000254224">
    <property type="component" value="Unassembled WGS sequence"/>
</dbReference>
<feature type="transmembrane region" description="Helical" evidence="1">
    <location>
        <begin position="94"/>
        <end position="113"/>
    </location>
</feature>
<keyword evidence="1" id="KW-1133">Transmembrane helix</keyword>
<organism evidence="2 3">
    <name type="scientific">Staphylococcus aureus</name>
    <dbReference type="NCBI Taxonomy" id="1280"/>
    <lineage>
        <taxon>Bacteria</taxon>
        <taxon>Bacillati</taxon>
        <taxon>Bacillota</taxon>
        <taxon>Bacilli</taxon>
        <taxon>Bacillales</taxon>
        <taxon>Staphylococcaceae</taxon>
        <taxon>Staphylococcus</taxon>
    </lineage>
</organism>
<reference evidence="2 3" key="1">
    <citation type="submission" date="2018-06" db="EMBL/GenBank/DDBJ databases">
        <authorList>
            <consortium name="Pathogen Informatics"/>
            <person name="Doyle S."/>
        </authorList>
    </citation>
    <scope>NUCLEOTIDE SEQUENCE [LARGE SCALE GENOMIC DNA]</scope>
    <source>
        <strain evidence="2 3">NCTC7972</strain>
    </source>
</reference>
<gene>
    <name evidence="2" type="ORF">NCTC7972_00550</name>
</gene>
<feature type="transmembrane region" description="Helical" evidence="1">
    <location>
        <begin position="12"/>
        <end position="34"/>
    </location>
</feature>
<feature type="transmembrane region" description="Helical" evidence="1">
    <location>
        <begin position="150"/>
        <end position="170"/>
    </location>
</feature>
<dbReference type="EMBL" id="UHAI01000002">
    <property type="protein sequence ID" value="SUK15651.1"/>
    <property type="molecule type" value="Genomic_DNA"/>
</dbReference>
<sequence length="245" mass="28620">MDKLEKHAKNNFIILMVIMLFWIFMTFILQKILFPPSKNDLTTYEALKYYSHLKGYYGLDHITKGIAYIACVLIPLNFYFRLNNTKNHNEYNNIISTLFLLFYFLINGISLIIQGITAEFTINIISNSNIYSNHEFAVNLFRYVIQDGGISFSTYLVCNFCFIIWLLYTNTLLKERKTTNKVALVILTGLKLILLALFIMSIYLVIYQIELAQSIFTFIDVINLVCLIIVYFNTYKMSKCIDNLV</sequence>
<evidence type="ECO:0000313" key="3">
    <source>
        <dbReference type="Proteomes" id="UP000254224"/>
    </source>
</evidence>
<name>A0A8G2HXM5_STAAU</name>
<feature type="transmembrane region" description="Helical" evidence="1">
    <location>
        <begin position="182"/>
        <end position="206"/>
    </location>
</feature>
<keyword evidence="1" id="KW-0472">Membrane</keyword>
<keyword evidence="1" id="KW-0812">Transmembrane</keyword>
<feature type="transmembrane region" description="Helical" evidence="1">
    <location>
        <begin position="212"/>
        <end position="232"/>
    </location>
</feature>
<comment type="caution">
    <text evidence="2">The sequence shown here is derived from an EMBL/GenBank/DDBJ whole genome shotgun (WGS) entry which is preliminary data.</text>
</comment>
<accession>A0A8G2HXM5</accession>
<proteinExistence type="predicted"/>
<dbReference type="RefSeq" id="WP_115208557.1">
    <property type="nucleotide sequence ID" value="NZ_UHAI01000002.1"/>
</dbReference>
<evidence type="ECO:0000313" key="2">
    <source>
        <dbReference type="EMBL" id="SUK15651.1"/>
    </source>
</evidence>
<evidence type="ECO:0000256" key="1">
    <source>
        <dbReference type="SAM" id="Phobius"/>
    </source>
</evidence>
<dbReference type="AlphaFoldDB" id="A0A8G2HXM5"/>
<feature type="transmembrane region" description="Helical" evidence="1">
    <location>
        <begin position="65"/>
        <end position="82"/>
    </location>
</feature>